<keyword evidence="2" id="KW-1185">Reference proteome</keyword>
<accession>A0A918L0G7</accession>
<dbReference type="Proteomes" id="UP000658320">
    <property type="component" value="Unassembled WGS sequence"/>
</dbReference>
<name>A0A918L0G7_9ACTN</name>
<reference evidence="1" key="2">
    <citation type="submission" date="2020-09" db="EMBL/GenBank/DDBJ databases">
        <authorList>
            <person name="Sun Q."/>
            <person name="Ohkuma M."/>
        </authorList>
    </citation>
    <scope>NUCLEOTIDE SEQUENCE</scope>
    <source>
        <strain evidence="1">JCM 4346</strain>
    </source>
</reference>
<comment type="caution">
    <text evidence="1">The sequence shown here is derived from an EMBL/GenBank/DDBJ whole genome shotgun (WGS) entry which is preliminary data.</text>
</comment>
<protein>
    <submittedName>
        <fullName evidence="1">Uncharacterized protein</fullName>
    </submittedName>
</protein>
<dbReference type="EMBL" id="BMSX01000041">
    <property type="protein sequence ID" value="GGR61340.1"/>
    <property type="molecule type" value="Genomic_DNA"/>
</dbReference>
<gene>
    <name evidence="1" type="ORF">GCM10010251_92650</name>
</gene>
<proteinExistence type="predicted"/>
<evidence type="ECO:0000313" key="2">
    <source>
        <dbReference type="Proteomes" id="UP000658320"/>
    </source>
</evidence>
<dbReference type="AlphaFoldDB" id="A0A918L0G7"/>
<organism evidence="1 2">
    <name type="scientific">Streptomyces aurantiogriseus</name>
    <dbReference type="NCBI Taxonomy" id="66870"/>
    <lineage>
        <taxon>Bacteria</taxon>
        <taxon>Bacillati</taxon>
        <taxon>Actinomycetota</taxon>
        <taxon>Actinomycetes</taxon>
        <taxon>Kitasatosporales</taxon>
        <taxon>Streptomycetaceae</taxon>
        <taxon>Streptomyces</taxon>
    </lineage>
</organism>
<sequence length="95" mass="10869">MSERHPLIDLSDASQYEYLPVSWTVPGLPGDRSEYRSQILRDWWDGTSAEERDRFLNEQRSQLAVSVARTTGVRVNPGEITYRVHGVRPGEEPTP</sequence>
<reference evidence="1" key="1">
    <citation type="journal article" date="2014" name="Int. J. Syst. Evol. Microbiol.">
        <title>Complete genome sequence of Corynebacterium casei LMG S-19264T (=DSM 44701T), isolated from a smear-ripened cheese.</title>
        <authorList>
            <consortium name="US DOE Joint Genome Institute (JGI-PGF)"/>
            <person name="Walter F."/>
            <person name="Albersmeier A."/>
            <person name="Kalinowski J."/>
            <person name="Ruckert C."/>
        </authorList>
    </citation>
    <scope>NUCLEOTIDE SEQUENCE</scope>
    <source>
        <strain evidence="1">JCM 4346</strain>
    </source>
</reference>
<evidence type="ECO:0000313" key="1">
    <source>
        <dbReference type="EMBL" id="GGR61340.1"/>
    </source>
</evidence>
<dbReference type="RefSeq" id="WP_189944070.1">
    <property type="nucleotide sequence ID" value="NZ_BMSX01000041.1"/>
</dbReference>